<name>A0A1X7VNR7_AMPQE</name>
<evidence type="ECO:0000313" key="1">
    <source>
        <dbReference type="EnsemblMetazoa" id="Aqu2.1.41717_001"/>
    </source>
</evidence>
<dbReference type="EnsemblMetazoa" id="Aqu2.1.41717_001">
    <property type="protein sequence ID" value="Aqu2.1.41717_001"/>
    <property type="gene ID" value="Aqu2.1.41717"/>
</dbReference>
<protein>
    <submittedName>
        <fullName evidence="1">Uncharacterized protein</fullName>
    </submittedName>
</protein>
<accession>A0A1X7VNR7</accession>
<organism evidence="1">
    <name type="scientific">Amphimedon queenslandica</name>
    <name type="common">Sponge</name>
    <dbReference type="NCBI Taxonomy" id="400682"/>
    <lineage>
        <taxon>Eukaryota</taxon>
        <taxon>Metazoa</taxon>
        <taxon>Porifera</taxon>
        <taxon>Demospongiae</taxon>
        <taxon>Heteroscleromorpha</taxon>
        <taxon>Haplosclerida</taxon>
        <taxon>Niphatidae</taxon>
        <taxon>Amphimedon</taxon>
    </lineage>
</organism>
<dbReference type="AlphaFoldDB" id="A0A1X7VNR7"/>
<sequence>MSQIELRDAAQGLQKVLLLMRMLEVLKCVVVKGLLKIKNNDRQCKCYLKCHYQDSLVTGCGTRTTKSVTANESVGGFGFGHGKRNATSVTAIESVGGTVFCLAKRTSKSKR</sequence>
<dbReference type="InParanoid" id="A0A1X7VNR7"/>
<proteinExistence type="predicted"/>
<reference evidence="1" key="1">
    <citation type="submission" date="2017-05" db="UniProtKB">
        <authorList>
            <consortium name="EnsemblMetazoa"/>
        </authorList>
    </citation>
    <scope>IDENTIFICATION</scope>
</reference>